<evidence type="ECO:0000256" key="1">
    <source>
        <dbReference type="SAM" id="MobiDB-lite"/>
    </source>
</evidence>
<gene>
    <name evidence="2" type="ORF">EYF80_044233</name>
</gene>
<keyword evidence="3" id="KW-1185">Reference proteome</keyword>
<reference evidence="2 3" key="1">
    <citation type="submission" date="2019-03" db="EMBL/GenBank/DDBJ databases">
        <title>First draft genome of Liparis tanakae, snailfish: a comprehensive survey of snailfish specific genes.</title>
        <authorList>
            <person name="Kim W."/>
            <person name="Song I."/>
            <person name="Jeong J.-H."/>
            <person name="Kim D."/>
            <person name="Kim S."/>
            <person name="Ryu S."/>
            <person name="Song J.Y."/>
            <person name="Lee S.K."/>
        </authorList>
    </citation>
    <scope>NUCLEOTIDE SEQUENCE [LARGE SCALE GENOMIC DNA]</scope>
    <source>
        <tissue evidence="2">Muscle</tissue>
    </source>
</reference>
<dbReference type="AlphaFoldDB" id="A0A4Z2FWE0"/>
<organism evidence="2 3">
    <name type="scientific">Liparis tanakae</name>
    <name type="common">Tanaka's snailfish</name>
    <dbReference type="NCBI Taxonomy" id="230148"/>
    <lineage>
        <taxon>Eukaryota</taxon>
        <taxon>Metazoa</taxon>
        <taxon>Chordata</taxon>
        <taxon>Craniata</taxon>
        <taxon>Vertebrata</taxon>
        <taxon>Euteleostomi</taxon>
        <taxon>Actinopterygii</taxon>
        <taxon>Neopterygii</taxon>
        <taxon>Teleostei</taxon>
        <taxon>Neoteleostei</taxon>
        <taxon>Acanthomorphata</taxon>
        <taxon>Eupercaria</taxon>
        <taxon>Perciformes</taxon>
        <taxon>Cottioidei</taxon>
        <taxon>Cottales</taxon>
        <taxon>Liparidae</taxon>
        <taxon>Liparis</taxon>
    </lineage>
</organism>
<evidence type="ECO:0000313" key="3">
    <source>
        <dbReference type="Proteomes" id="UP000314294"/>
    </source>
</evidence>
<dbReference type="Proteomes" id="UP000314294">
    <property type="component" value="Unassembled WGS sequence"/>
</dbReference>
<feature type="region of interest" description="Disordered" evidence="1">
    <location>
        <begin position="54"/>
        <end position="81"/>
    </location>
</feature>
<accession>A0A4Z2FWE0</accession>
<dbReference type="EMBL" id="SRLO01000839">
    <property type="protein sequence ID" value="TNN45566.1"/>
    <property type="molecule type" value="Genomic_DNA"/>
</dbReference>
<evidence type="ECO:0000313" key="2">
    <source>
        <dbReference type="EMBL" id="TNN45566.1"/>
    </source>
</evidence>
<proteinExistence type="predicted"/>
<protein>
    <submittedName>
        <fullName evidence="2">Uncharacterized protein</fullName>
    </submittedName>
</protein>
<comment type="caution">
    <text evidence="2">The sequence shown here is derived from an EMBL/GenBank/DDBJ whole genome shotgun (WGS) entry which is preliminary data.</text>
</comment>
<sequence length="81" mass="8967">MTTQHFPCIENTSYLVNEALLNTTRIRPTAFIDMPIMIDVLEAELQASRTEVQLESTGDLSFPSGHVSNGLDPAPNHLWGL</sequence>
<name>A0A4Z2FWE0_9TELE</name>